<keyword evidence="2" id="KW-1185">Reference proteome</keyword>
<reference evidence="1 2" key="1">
    <citation type="submission" date="2016-10" db="EMBL/GenBank/DDBJ databases">
        <authorList>
            <person name="de Groot N.N."/>
        </authorList>
    </citation>
    <scope>NUCLEOTIDE SEQUENCE [LARGE SCALE GENOMIC DNA]</scope>
    <source>
        <strain evidence="1 2">B7-7</strain>
    </source>
</reference>
<dbReference type="Pfam" id="PF07963">
    <property type="entry name" value="N_methyl"/>
    <property type="match status" value="1"/>
</dbReference>
<evidence type="ECO:0000313" key="2">
    <source>
        <dbReference type="Proteomes" id="UP000199496"/>
    </source>
</evidence>
<dbReference type="STRING" id="867345.SAMN05421693_10940"/>
<dbReference type="EMBL" id="FOFO01000009">
    <property type="protein sequence ID" value="SEP88811.1"/>
    <property type="molecule type" value="Genomic_DNA"/>
</dbReference>
<proteinExistence type="predicted"/>
<dbReference type="InterPro" id="IPR045584">
    <property type="entry name" value="Pilin-like"/>
</dbReference>
<protein>
    <submittedName>
        <fullName evidence="1">General secretion pathway protein J</fullName>
    </submittedName>
</protein>
<dbReference type="PROSITE" id="PS00409">
    <property type="entry name" value="PROKAR_NTER_METHYL"/>
    <property type="match status" value="1"/>
</dbReference>
<sequence>MPIAGFTLVEVLVALTLTSLLLLSLITGLRGISDAATRTDALAQRVTEMRLVSDFLRHHVAGALSVTYADPDQDATPPRHYFQGDARRLQWVGELQAVHAPGGLFVFRLQALPDQGILQLGYMPYPGRQWHGDWAGEQRHVLIQGLDHWAVRYQDARGQWHDQWQDSSGLPTLVSIMIQAEGRHWPELLIALGGP</sequence>
<dbReference type="SUPFAM" id="SSF54523">
    <property type="entry name" value="Pili subunits"/>
    <property type="match status" value="1"/>
</dbReference>
<dbReference type="InterPro" id="IPR012902">
    <property type="entry name" value="N_methyl_site"/>
</dbReference>
<dbReference type="Proteomes" id="UP000199496">
    <property type="component" value="Unassembled WGS sequence"/>
</dbReference>
<organism evidence="1 2">
    <name type="scientific">Ectothiorhodospira magna</name>
    <dbReference type="NCBI Taxonomy" id="867345"/>
    <lineage>
        <taxon>Bacteria</taxon>
        <taxon>Pseudomonadati</taxon>
        <taxon>Pseudomonadota</taxon>
        <taxon>Gammaproteobacteria</taxon>
        <taxon>Chromatiales</taxon>
        <taxon>Ectothiorhodospiraceae</taxon>
        <taxon>Ectothiorhodospira</taxon>
    </lineage>
</organism>
<accession>A0A1H9BJA5</accession>
<name>A0A1H9BJA5_9GAMM</name>
<dbReference type="AlphaFoldDB" id="A0A1H9BJA5"/>
<dbReference type="NCBIfam" id="TIGR02532">
    <property type="entry name" value="IV_pilin_GFxxxE"/>
    <property type="match status" value="1"/>
</dbReference>
<evidence type="ECO:0000313" key="1">
    <source>
        <dbReference type="EMBL" id="SEP88811.1"/>
    </source>
</evidence>
<gene>
    <name evidence="1" type="ORF">SAMN05421693_10940</name>
</gene>